<keyword evidence="11" id="KW-1185">Reference proteome</keyword>
<feature type="transmembrane region" description="Helical" evidence="8">
    <location>
        <begin position="46"/>
        <end position="66"/>
    </location>
</feature>
<dbReference type="Proteomes" id="UP000635565">
    <property type="component" value="Unassembled WGS sequence"/>
</dbReference>
<keyword evidence="5 8" id="KW-0812">Transmembrane</keyword>
<evidence type="ECO:0000256" key="5">
    <source>
        <dbReference type="ARBA" id="ARBA00022692"/>
    </source>
</evidence>
<feature type="transmembrane region" description="Helical" evidence="8">
    <location>
        <begin position="12"/>
        <end position="34"/>
    </location>
</feature>
<protein>
    <submittedName>
        <fullName evidence="10">MFS transporter</fullName>
    </submittedName>
</protein>
<feature type="transmembrane region" description="Helical" evidence="8">
    <location>
        <begin position="197"/>
        <end position="216"/>
    </location>
</feature>
<dbReference type="Pfam" id="PF07690">
    <property type="entry name" value="MFS_1"/>
    <property type="match status" value="1"/>
</dbReference>
<evidence type="ECO:0000256" key="4">
    <source>
        <dbReference type="ARBA" id="ARBA00022475"/>
    </source>
</evidence>
<feature type="transmembrane region" description="Helical" evidence="8">
    <location>
        <begin position="267"/>
        <end position="290"/>
    </location>
</feature>
<evidence type="ECO:0000256" key="6">
    <source>
        <dbReference type="ARBA" id="ARBA00022989"/>
    </source>
</evidence>
<dbReference type="EMBL" id="BNJJ01000012">
    <property type="protein sequence ID" value="GHO86353.1"/>
    <property type="molecule type" value="Genomic_DNA"/>
</dbReference>
<comment type="caution">
    <text evidence="10">The sequence shown here is derived from an EMBL/GenBank/DDBJ whole genome shotgun (WGS) entry which is preliminary data.</text>
</comment>
<keyword evidence="6 8" id="KW-1133">Transmembrane helix</keyword>
<evidence type="ECO:0000313" key="10">
    <source>
        <dbReference type="EMBL" id="GHO86353.1"/>
    </source>
</evidence>
<feature type="transmembrane region" description="Helical" evidence="8">
    <location>
        <begin position="435"/>
        <end position="455"/>
    </location>
</feature>
<evidence type="ECO:0000256" key="8">
    <source>
        <dbReference type="SAM" id="Phobius"/>
    </source>
</evidence>
<feature type="transmembrane region" description="Helical" evidence="8">
    <location>
        <begin position="166"/>
        <end position="185"/>
    </location>
</feature>
<reference evidence="10 11" key="1">
    <citation type="journal article" date="2021" name="Int. J. Syst. Evol. Microbiol.">
        <title>Reticulibacter mediterranei gen. nov., sp. nov., within the new family Reticulibacteraceae fam. nov., and Ktedonospora formicarum gen. nov., sp. nov., Ktedonobacter robiniae sp. nov., Dictyobacter formicarum sp. nov. and Dictyobacter arantiisoli sp. nov., belonging to the class Ktedonobacteria.</title>
        <authorList>
            <person name="Yabe S."/>
            <person name="Zheng Y."/>
            <person name="Wang C.M."/>
            <person name="Sakai Y."/>
            <person name="Abe K."/>
            <person name="Yokota A."/>
            <person name="Donadio S."/>
            <person name="Cavaletti L."/>
            <person name="Monciardini P."/>
        </authorList>
    </citation>
    <scope>NUCLEOTIDE SEQUENCE [LARGE SCALE GENOMIC DNA]</scope>
    <source>
        <strain evidence="10 11">SOSP1-9</strain>
    </source>
</reference>
<feature type="transmembrane region" description="Helical" evidence="8">
    <location>
        <begin position="331"/>
        <end position="349"/>
    </location>
</feature>
<comment type="subcellular location">
    <subcellularLocation>
        <location evidence="1">Cell membrane</location>
        <topology evidence="1">Multi-pass membrane protein</topology>
    </subcellularLocation>
</comment>
<evidence type="ECO:0000256" key="2">
    <source>
        <dbReference type="ARBA" id="ARBA00008537"/>
    </source>
</evidence>
<evidence type="ECO:0000259" key="9">
    <source>
        <dbReference type="PROSITE" id="PS50850"/>
    </source>
</evidence>
<sequence length="489" mass="51287">MPHLHMNPKISVSVVFVAAMFMSIMDGTIVTVALPSLGRQFGVSGTGIDAVVVGYLVSLAVVIPASGWLGDRFGTKRIFLSALALFSITSAMCGLATSLPMLILFRVLQGLAGGALTPVGTALLYRTFPPAERVQVSRILNIPTVFAPAMGPVLGGVLITQFSWRWVFFVNVPIGILAGLFGLIFLQEYYEESVGSFDLLGFLLAGIGLALAMYALSEGPNYGWTSIGILSSGIVGVIILVAFVFVELRSSHPMLDLRLLSNRAFRTCNLLSLFSGAGFLGLLYAAPLFLQEGRGVSALTSGLTTFPEAIGVLVMTQIAARLYPRVGPRRLIVSGLTGVTIFMLLMSLMGNDTSLWLMRGLMFLIGAGMANAFLPVQAAAFATISPAATGQASALNNAQRQIGSSLGVAIISTVISFVGITQLNAGGVVVPNLNAYHAAFITSAVLVLIAVLIGLKVRDSDAASTMQRTGSTAKQEAVLEATLSAEAGM</sequence>
<dbReference type="InterPro" id="IPR011701">
    <property type="entry name" value="MFS"/>
</dbReference>
<dbReference type="InterPro" id="IPR020846">
    <property type="entry name" value="MFS_dom"/>
</dbReference>
<dbReference type="RefSeq" id="WP_201363995.1">
    <property type="nucleotide sequence ID" value="NZ_BNJJ01000012.1"/>
</dbReference>
<dbReference type="InterPro" id="IPR036259">
    <property type="entry name" value="MFS_trans_sf"/>
</dbReference>
<dbReference type="Gene3D" id="1.20.1720.10">
    <property type="entry name" value="Multidrug resistance protein D"/>
    <property type="match status" value="1"/>
</dbReference>
<gene>
    <name evidence="10" type="primary">imrB</name>
    <name evidence="10" type="ORF">KSZ_43590</name>
</gene>
<dbReference type="PANTHER" id="PTHR42718:SF9">
    <property type="entry name" value="MAJOR FACILITATOR SUPERFAMILY MULTIDRUG TRANSPORTER MFSC"/>
    <property type="match status" value="1"/>
</dbReference>
<feature type="transmembrane region" description="Helical" evidence="8">
    <location>
        <begin position="140"/>
        <end position="160"/>
    </location>
</feature>
<feature type="transmembrane region" description="Helical" evidence="8">
    <location>
        <begin position="78"/>
        <end position="97"/>
    </location>
</feature>
<dbReference type="Gene3D" id="1.20.1250.20">
    <property type="entry name" value="MFS general substrate transporter like domains"/>
    <property type="match status" value="1"/>
</dbReference>
<proteinExistence type="inferred from homology"/>
<feature type="transmembrane region" description="Helical" evidence="8">
    <location>
        <begin position="405"/>
        <end position="423"/>
    </location>
</feature>
<feature type="transmembrane region" description="Helical" evidence="8">
    <location>
        <begin position="361"/>
        <end position="384"/>
    </location>
</feature>
<feature type="domain" description="Major facilitator superfamily (MFS) profile" evidence="9">
    <location>
        <begin position="12"/>
        <end position="462"/>
    </location>
</feature>
<keyword evidence="7 8" id="KW-0472">Membrane</keyword>
<dbReference type="PROSITE" id="PS50850">
    <property type="entry name" value="MFS"/>
    <property type="match status" value="1"/>
</dbReference>
<dbReference type="NCBIfam" id="TIGR00711">
    <property type="entry name" value="efflux_EmrB"/>
    <property type="match status" value="1"/>
</dbReference>
<dbReference type="PANTHER" id="PTHR42718">
    <property type="entry name" value="MAJOR FACILITATOR SUPERFAMILY MULTIDRUG TRANSPORTER MFSC"/>
    <property type="match status" value="1"/>
</dbReference>
<feature type="transmembrane region" description="Helical" evidence="8">
    <location>
        <begin position="103"/>
        <end position="128"/>
    </location>
</feature>
<name>A0ABQ3VKK1_9CHLR</name>
<organism evidence="10 11">
    <name type="scientific">Dictyobacter formicarum</name>
    <dbReference type="NCBI Taxonomy" id="2778368"/>
    <lineage>
        <taxon>Bacteria</taxon>
        <taxon>Bacillati</taxon>
        <taxon>Chloroflexota</taxon>
        <taxon>Ktedonobacteria</taxon>
        <taxon>Ktedonobacterales</taxon>
        <taxon>Dictyobacteraceae</taxon>
        <taxon>Dictyobacter</taxon>
    </lineage>
</organism>
<dbReference type="InterPro" id="IPR004638">
    <property type="entry name" value="EmrB-like"/>
</dbReference>
<comment type="similarity">
    <text evidence="2">Belongs to the major facilitator superfamily. EmrB family.</text>
</comment>
<feature type="transmembrane region" description="Helical" evidence="8">
    <location>
        <begin position="296"/>
        <end position="319"/>
    </location>
</feature>
<evidence type="ECO:0000256" key="7">
    <source>
        <dbReference type="ARBA" id="ARBA00023136"/>
    </source>
</evidence>
<dbReference type="CDD" id="cd17503">
    <property type="entry name" value="MFS_LmrB_MDR_like"/>
    <property type="match status" value="1"/>
</dbReference>
<keyword evidence="3" id="KW-0813">Transport</keyword>
<dbReference type="SUPFAM" id="SSF103473">
    <property type="entry name" value="MFS general substrate transporter"/>
    <property type="match status" value="1"/>
</dbReference>
<evidence type="ECO:0000256" key="1">
    <source>
        <dbReference type="ARBA" id="ARBA00004651"/>
    </source>
</evidence>
<accession>A0ABQ3VKK1</accession>
<evidence type="ECO:0000256" key="3">
    <source>
        <dbReference type="ARBA" id="ARBA00022448"/>
    </source>
</evidence>
<keyword evidence="4" id="KW-1003">Cell membrane</keyword>
<feature type="transmembrane region" description="Helical" evidence="8">
    <location>
        <begin position="222"/>
        <end position="246"/>
    </location>
</feature>
<evidence type="ECO:0000313" key="11">
    <source>
        <dbReference type="Proteomes" id="UP000635565"/>
    </source>
</evidence>